<dbReference type="OrthoDB" id="9985939at2"/>
<name>A0A1J6HCV4_9HYPH</name>
<accession>A0A1J6HCV4</accession>
<dbReference type="Proteomes" id="UP000182985">
    <property type="component" value="Unassembled WGS sequence"/>
</dbReference>
<keyword evidence="1" id="KW-0812">Transmembrane</keyword>
<protein>
    <submittedName>
        <fullName evidence="2">Uncharacterized protein</fullName>
    </submittedName>
</protein>
<evidence type="ECO:0000313" key="2">
    <source>
        <dbReference type="EMBL" id="OIS90211.1"/>
    </source>
</evidence>
<evidence type="ECO:0000313" key="3">
    <source>
        <dbReference type="Proteomes" id="UP000182985"/>
    </source>
</evidence>
<reference evidence="2 3" key="1">
    <citation type="submission" date="2016-10" db="EMBL/GenBank/DDBJ databases">
        <title>The Draft Genome Sequence of the Potato Rhizosphere Bacteria Ochrobactrum sp. IPA7.2.</title>
        <authorList>
            <person name="Gogoleva N.E."/>
            <person name="Khlopko Y.A."/>
            <person name="Burygin G.L."/>
            <person name="Plotnikov A.O."/>
        </authorList>
    </citation>
    <scope>NUCLEOTIDE SEQUENCE [LARGE SCALE GENOMIC DNA]</scope>
    <source>
        <strain evidence="2 3">IPA7.2</strain>
    </source>
</reference>
<feature type="transmembrane region" description="Helical" evidence="1">
    <location>
        <begin position="6"/>
        <end position="28"/>
    </location>
</feature>
<keyword evidence="1" id="KW-1133">Transmembrane helix</keyword>
<keyword evidence="3" id="KW-1185">Reference proteome</keyword>
<keyword evidence="1" id="KW-0472">Membrane</keyword>
<proteinExistence type="predicted"/>
<gene>
    <name evidence="2" type="ORF">BLA27_27980</name>
</gene>
<comment type="caution">
    <text evidence="2">The sequence shown here is derived from an EMBL/GenBank/DDBJ whole genome shotgun (WGS) entry which is preliminary data.</text>
</comment>
<dbReference type="RefSeq" id="WP_071634651.1">
    <property type="nucleotide sequence ID" value="NZ_MOEC01000078.1"/>
</dbReference>
<evidence type="ECO:0000256" key="1">
    <source>
        <dbReference type="SAM" id="Phobius"/>
    </source>
</evidence>
<dbReference type="EMBL" id="MOEC01000078">
    <property type="protein sequence ID" value="OIS90211.1"/>
    <property type="molecule type" value="Genomic_DNA"/>
</dbReference>
<dbReference type="AlphaFoldDB" id="A0A1J6HCV4"/>
<sequence>MNTIQFAITAVFAACGLSLVRLAVVIFLQSLAIRTFWRCLSAAKDAGVDRAFMKQFNTQAQYGDSLESIIFRWGSRRIRHMYTAAIAR</sequence>
<organism evidence="2 3">
    <name type="scientific">Brucella cytisi</name>
    <dbReference type="NCBI Taxonomy" id="407152"/>
    <lineage>
        <taxon>Bacteria</taxon>
        <taxon>Pseudomonadati</taxon>
        <taxon>Pseudomonadota</taxon>
        <taxon>Alphaproteobacteria</taxon>
        <taxon>Hyphomicrobiales</taxon>
        <taxon>Brucellaceae</taxon>
        <taxon>Brucella/Ochrobactrum group</taxon>
        <taxon>Brucella</taxon>
    </lineage>
</organism>